<feature type="transmembrane region" description="Helical" evidence="11">
    <location>
        <begin position="150"/>
        <end position="171"/>
    </location>
</feature>
<dbReference type="Proteomes" id="UP000504634">
    <property type="component" value="Unplaced"/>
</dbReference>
<comment type="subunit">
    <text evidence="10">Interacts with Orco. Complexes exist early in the endomembrane system in olfactory sensory neurons (OSNs), coupling these complexes to the conserved ciliary trafficking pathway.</text>
</comment>
<dbReference type="PANTHER" id="PTHR21137:SF44">
    <property type="entry name" value="ODORANT RECEPTOR 13A-RELATED"/>
    <property type="match status" value="1"/>
</dbReference>
<keyword evidence="9 11" id="KW-0807">Transducer</keyword>
<proteinExistence type="inferred from homology"/>
<dbReference type="CTD" id="39189"/>
<dbReference type="InterPro" id="IPR004117">
    <property type="entry name" value="7tm6_olfct_rcpt"/>
</dbReference>
<dbReference type="GO" id="GO:0004984">
    <property type="term" value="F:olfactory receptor activity"/>
    <property type="evidence" value="ECO:0007669"/>
    <property type="project" value="InterPro"/>
</dbReference>
<dbReference type="GO" id="GO:0005549">
    <property type="term" value="F:odorant binding"/>
    <property type="evidence" value="ECO:0007669"/>
    <property type="project" value="InterPro"/>
</dbReference>
<protein>
    <recommendedName>
        <fullName evidence="11">Odorant receptor</fullName>
    </recommendedName>
</protein>
<evidence type="ECO:0000256" key="8">
    <source>
        <dbReference type="ARBA" id="ARBA00023170"/>
    </source>
</evidence>
<gene>
    <name evidence="13" type="primary">LOC115622390</name>
</gene>
<evidence type="ECO:0000256" key="9">
    <source>
        <dbReference type="ARBA" id="ARBA00023224"/>
    </source>
</evidence>
<evidence type="ECO:0000256" key="7">
    <source>
        <dbReference type="ARBA" id="ARBA00023136"/>
    </source>
</evidence>
<feature type="transmembrane region" description="Helical" evidence="11">
    <location>
        <begin position="217"/>
        <end position="239"/>
    </location>
</feature>
<keyword evidence="8 11" id="KW-0675">Receptor</keyword>
<evidence type="ECO:0000256" key="10">
    <source>
        <dbReference type="ARBA" id="ARBA00038679"/>
    </source>
</evidence>
<feature type="transmembrane region" description="Helical" evidence="11">
    <location>
        <begin position="291"/>
        <end position="310"/>
    </location>
</feature>
<feature type="transmembrane region" description="Helical" evidence="11">
    <location>
        <begin position="57"/>
        <end position="78"/>
    </location>
</feature>
<dbReference type="AlphaFoldDB" id="A0A6J2TA09"/>
<evidence type="ECO:0000256" key="5">
    <source>
        <dbReference type="ARBA" id="ARBA00022725"/>
    </source>
</evidence>
<dbReference type="GO" id="GO:0007165">
    <property type="term" value="P:signal transduction"/>
    <property type="evidence" value="ECO:0007669"/>
    <property type="project" value="UniProtKB-KW"/>
</dbReference>
<evidence type="ECO:0000256" key="2">
    <source>
        <dbReference type="ARBA" id="ARBA00022475"/>
    </source>
</evidence>
<keyword evidence="4 11" id="KW-0812">Transmembrane</keyword>
<sequence>MGNTEEPVMGNTEEPVLGPPMSFSSIMSVPVTFYRTIGEDIYSHRSTNPWRSLLLKIYLYAGFINFNLLVMGEFVYLYKSMQSYETIKAAIAVAPCIGFSLVADFKQGAMVIHKETLIKLLDELEEMHPNTHAKQRAYKLADSQKTMNRVMNIFTSLCLMYTTTFSFYPAIKATIKYNFLGYDTFDRNFGFLIWFPYNTSSSNLVYWLTYWDIAHGAYLAGVAFLCADLLLIVVITQLCMHFDYMAMRLETHPCEPGRDEENLDFLASIIRYHNKCLVLCEDVNNLFNFSLLLNFLTASMQICFIAFQVTESTLEVILIYCIFLLTSMVQVFLVCYYGDELISASLRVGDAAYNQKWFQCNKTYCKMLKVLIMRSQKPASIRPPTFPPISLVTYMKVISMAYQFFALLRTTYSSD</sequence>
<evidence type="ECO:0000256" key="6">
    <source>
        <dbReference type="ARBA" id="ARBA00022989"/>
    </source>
</evidence>
<dbReference type="GeneID" id="115622390"/>
<evidence type="ECO:0000313" key="12">
    <source>
        <dbReference type="Proteomes" id="UP000504634"/>
    </source>
</evidence>
<keyword evidence="7 11" id="KW-0472">Membrane</keyword>
<dbReference type="GO" id="GO:0005886">
    <property type="term" value="C:plasma membrane"/>
    <property type="evidence" value="ECO:0007669"/>
    <property type="project" value="UniProtKB-SubCell"/>
</dbReference>
<keyword evidence="6 11" id="KW-1133">Transmembrane helix</keyword>
<dbReference type="RefSeq" id="XP_030372175.1">
    <property type="nucleotide sequence ID" value="XM_030516315.1"/>
</dbReference>
<keyword evidence="12" id="KW-1185">Reference proteome</keyword>
<name>A0A6J2TA09_DROLE</name>
<feature type="transmembrane region" description="Helical" evidence="11">
    <location>
        <begin position="316"/>
        <end position="337"/>
    </location>
</feature>
<dbReference type="Pfam" id="PF02949">
    <property type="entry name" value="7tm_6"/>
    <property type="match status" value="1"/>
</dbReference>
<organism evidence="12 13">
    <name type="scientific">Drosophila lebanonensis</name>
    <name type="common">Fruit fly</name>
    <name type="synonym">Scaptodrosophila lebanonensis</name>
    <dbReference type="NCBI Taxonomy" id="7225"/>
    <lineage>
        <taxon>Eukaryota</taxon>
        <taxon>Metazoa</taxon>
        <taxon>Ecdysozoa</taxon>
        <taxon>Arthropoda</taxon>
        <taxon>Hexapoda</taxon>
        <taxon>Insecta</taxon>
        <taxon>Pterygota</taxon>
        <taxon>Neoptera</taxon>
        <taxon>Endopterygota</taxon>
        <taxon>Diptera</taxon>
        <taxon>Brachycera</taxon>
        <taxon>Muscomorpha</taxon>
        <taxon>Ephydroidea</taxon>
        <taxon>Drosophilidae</taxon>
        <taxon>Scaptodrosophila</taxon>
    </lineage>
</organism>
<evidence type="ECO:0000256" key="1">
    <source>
        <dbReference type="ARBA" id="ARBA00004651"/>
    </source>
</evidence>
<evidence type="ECO:0000256" key="3">
    <source>
        <dbReference type="ARBA" id="ARBA00022606"/>
    </source>
</evidence>
<evidence type="ECO:0000256" key="4">
    <source>
        <dbReference type="ARBA" id="ARBA00022692"/>
    </source>
</evidence>
<keyword evidence="2" id="KW-1003">Cell membrane</keyword>
<comment type="subcellular location">
    <subcellularLocation>
        <location evidence="1 11">Cell membrane</location>
        <topology evidence="1 11">Multi-pass membrane protein</topology>
    </subcellularLocation>
</comment>
<dbReference type="OrthoDB" id="8185860at2759"/>
<keyword evidence="5 11" id="KW-0552">Olfaction</keyword>
<evidence type="ECO:0000313" key="13">
    <source>
        <dbReference type="RefSeq" id="XP_030372175.1"/>
    </source>
</evidence>
<comment type="caution">
    <text evidence="11">Lacks conserved residue(s) required for the propagation of feature annotation.</text>
</comment>
<reference evidence="13" key="1">
    <citation type="submission" date="2025-08" db="UniProtKB">
        <authorList>
            <consortium name="RefSeq"/>
        </authorList>
    </citation>
    <scope>IDENTIFICATION</scope>
    <source>
        <strain evidence="13">11010-0011.00</strain>
        <tissue evidence="13">Whole body</tissue>
    </source>
</reference>
<keyword evidence="3 11" id="KW-0716">Sensory transduction</keyword>
<comment type="similarity">
    <text evidence="11">Belongs to the insect chemoreceptor superfamily. Heteromeric odorant receptor channel (TC 1.A.69) family.</text>
</comment>
<accession>A0A6J2TA09</accession>
<dbReference type="PANTHER" id="PTHR21137">
    <property type="entry name" value="ODORANT RECEPTOR"/>
    <property type="match status" value="1"/>
</dbReference>
<evidence type="ECO:0000256" key="11">
    <source>
        <dbReference type="RuleBase" id="RU351113"/>
    </source>
</evidence>